<dbReference type="AlphaFoldDB" id="A0A8J3Z6J7"/>
<dbReference type="RefSeq" id="WP_203996502.1">
    <property type="nucleotide sequence ID" value="NZ_BOPG01000030.1"/>
</dbReference>
<proteinExistence type="predicted"/>
<dbReference type="Proteomes" id="UP000612585">
    <property type="component" value="Unassembled WGS sequence"/>
</dbReference>
<accession>A0A8J3Z6J7</accession>
<protein>
    <submittedName>
        <fullName evidence="1">Uncharacterized protein</fullName>
    </submittedName>
</protein>
<keyword evidence="2" id="KW-1185">Reference proteome</keyword>
<evidence type="ECO:0000313" key="1">
    <source>
        <dbReference type="EMBL" id="GIJ57288.1"/>
    </source>
</evidence>
<dbReference type="EMBL" id="BOPG01000030">
    <property type="protein sequence ID" value="GIJ57288.1"/>
    <property type="molecule type" value="Genomic_DNA"/>
</dbReference>
<comment type="caution">
    <text evidence="1">The sequence shown here is derived from an EMBL/GenBank/DDBJ whole genome shotgun (WGS) entry which is preliminary data.</text>
</comment>
<evidence type="ECO:0000313" key="2">
    <source>
        <dbReference type="Proteomes" id="UP000612585"/>
    </source>
</evidence>
<organism evidence="1 2">
    <name type="scientific">Virgisporangium aurantiacum</name>
    <dbReference type="NCBI Taxonomy" id="175570"/>
    <lineage>
        <taxon>Bacteria</taxon>
        <taxon>Bacillati</taxon>
        <taxon>Actinomycetota</taxon>
        <taxon>Actinomycetes</taxon>
        <taxon>Micromonosporales</taxon>
        <taxon>Micromonosporaceae</taxon>
        <taxon>Virgisporangium</taxon>
    </lineage>
</organism>
<name>A0A8J3Z6J7_9ACTN</name>
<reference evidence="1" key="1">
    <citation type="submission" date="2021-01" db="EMBL/GenBank/DDBJ databases">
        <title>Whole genome shotgun sequence of Virgisporangium aurantiacum NBRC 16421.</title>
        <authorList>
            <person name="Komaki H."/>
            <person name="Tamura T."/>
        </authorList>
    </citation>
    <scope>NUCLEOTIDE SEQUENCE</scope>
    <source>
        <strain evidence="1">NBRC 16421</strain>
    </source>
</reference>
<gene>
    <name evidence="1" type="ORF">Vau01_048040</name>
</gene>
<sequence>MTIGSADEEALHRPDLPFAAVQRHGPVWPSSEADLTTFAAEFPPDTVALDAAEIYLSPFGAKGGSQRHVQISADDKAGFTARELMRKAAELQAPHLGSQAVVEGVGIYRSGLHRGRPSFYLWGAISRLETHLARSQTNDTDEADEAE</sequence>